<keyword evidence="5 11" id="KW-0418">Kinase</keyword>
<evidence type="ECO:0000256" key="5">
    <source>
        <dbReference type="ARBA" id="ARBA00022777"/>
    </source>
</evidence>
<sequence>MTHIAGIISSGMRRLRSALSRSVKTAQSPRAIHEESIARYRPGGYHPVRIGDVFNNGKYKIVSKLGYGVYSTVRLACNQETKRHVALKVLTADSFGNGNDTFELETLMRLKPCTASPMSPPGAAHVLGLLDQFEHRGPHGNHVCLVFKAMGPDLSRFRRLFPDLRLPPPLVKSVSRQLLLALAHLHDTCQVTHGLVTARGARRGPSAVSVYPPSLIMRLTEDSDIKPTNILIESPAINDMFENVPSEAFSPQDPPLPPPQDFYMRSTQVTSREEDLARSTELSVRLTDFGTSNRFDKHLTEWIQPDMLRAPEVILGAEWDRKVDIWNLGLIIWELAQSRLLFDGTWAPRDSYTPEAHLAQMTAVLGAFPERLLARSKNRDLYIDSEGNLTKPSTFPPVSLEQFSKNPNISASDRTGFLELVTAMTRIDPEERPDAQTLLEADWLKQA</sequence>
<evidence type="ECO:0000256" key="3">
    <source>
        <dbReference type="ARBA" id="ARBA00022679"/>
    </source>
</evidence>
<dbReference type="VEuPathDB" id="FungiDB:CH63R_06256"/>
<dbReference type="RefSeq" id="XP_018159081.1">
    <property type="nucleotide sequence ID" value="XM_018301231.1"/>
</dbReference>
<dbReference type="GO" id="GO:0050684">
    <property type="term" value="P:regulation of mRNA processing"/>
    <property type="evidence" value="ECO:0007669"/>
    <property type="project" value="TreeGrafter"/>
</dbReference>
<comment type="caution">
    <text evidence="11">The sequence shown here is derived from an EMBL/GenBank/DDBJ whole genome shotgun (WGS) entry which is preliminary data.</text>
</comment>
<dbReference type="SUPFAM" id="SSF56112">
    <property type="entry name" value="Protein kinase-like (PK-like)"/>
    <property type="match status" value="1"/>
</dbReference>
<dbReference type="GeneID" id="28865338"/>
<dbReference type="InterPro" id="IPR051334">
    <property type="entry name" value="SRPK"/>
</dbReference>
<keyword evidence="6 9" id="KW-0067">ATP-binding</keyword>
<evidence type="ECO:0000256" key="9">
    <source>
        <dbReference type="PROSITE-ProRule" id="PRU10141"/>
    </source>
</evidence>
<dbReference type="Proteomes" id="UP000092177">
    <property type="component" value="Chromosome 4"/>
</dbReference>
<organism evidence="11 12">
    <name type="scientific">Colletotrichum higginsianum (strain IMI 349063)</name>
    <name type="common">Crucifer anthracnose fungus</name>
    <dbReference type="NCBI Taxonomy" id="759273"/>
    <lineage>
        <taxon>Eukaryota</taxon>
        <taxon>Fungi</taxon>
        <taxon>Dikarya</taxon>
        <taxon>Ascomycota</taxon>
        <taxon>Pezizomycotina</taxon>
        <taxon>Sordariomycetes</taxon>
        <taxon>Hypocreomycetidae</taxon>
        <taxon>Glomerellales</taxon>
        <taxon>Glomerellaceae</taxon>
        <taxon>Colletotrichum</taxon>
        <taxon>Colletotrichum destructivum species complex</taxon>
    </lineage>
</organism>
<dbReference type="EC" id="2.7.11.1" evidence="1"/>
<evidence type="ECO:0000259" key="10">
    <source>
        <dbReference type="PROSITE" id="PS50011"/>
    </source>
</evidence>
<dbReference type="PANTHER" id="PTHR47634">
    <property type="entry name" value="PROTEIN KINASE DOMAIN-CONTAINING PROTEIN-RELATED"/>
    <property type="match status" value="1"/>
</dbReference>
<evidence type="ECO:0000313" key="11">
    <source>
        <dbReference type="EMBL" id="OBR10564.1"/>
    </source>
</evidence>
<evidence type="ECO:0000256" key="7">
    <source>
        <dbReference type="ARBA" id="ARBA00047899"/>
    </source>
</evidence>
<feature type="binding site" evidence="9">
    <location>
        <position position="88"/>
    </location>
    <ligand>
        <name>ATP</name>
        <dbReference type="ChEBI" id="CHEBI:30616"/>
    </ligand>
</feature>
<dbReference type="GO" id="GO:0000245">
    <property type="term" value="P:spliceosomal complex assembly"/>
    <property type="evidence" value="ECO:0007669"/>
    <property type="project" value="TreeGrafter"/>
</dbReference>
<reference evidence="12" key="1">
    <citation type="journal article" date="2017" name="BMC Genomics">
        <title>Gapless genome assembly of Colletotrichum higginsianum reveals chromosome structure and association of transposable elements with secondary metabolite gene clusters.</title>
        <authorList>
            <person name="Dallery J.-F."/>
            <person name="Lapalu N."/>
            <person name="Zampounis A."/>
            <person name="Pigne S."/>
            <person name="Luyten I."/>
            <person name="Amselem J."/>
            <person name="Wittenberg A.H.J."/>
            <person name="Zhou S."/>
            <person name="de Queiroz M.V."/>
            <person name="Robin G.P."/>
            <person name="Auger A."/>
            <person name="Hainaut M."/>
            <person name="Henrissat B."/>
            <person name="Kim K.-T."/>
            <person name="Lee Y.-H."/>
            <person name="Lespinet O."/>
            <person name="Schwartz D.C."/>
            <person name="Thon M.R."/>
            <person name="O'Connell R.J."/>
        </authorList>
    </citation>
    <scope>NUCLEOTIDE SEQUENCE [LARGE SCALE GENOMIC DNA]</scope>
    <source>
        <strain evidence="12">IMI 349063</strain>
    </source>
</reference>
<keyword evidence="4 9" id="KW-0547">Nucleotide-binding</keyword>
<gene>
    <name evidence="11" type="ORF">CH63R_06256</name>
</gene>
<dbReference type="KEGG" id="chig:CH63R_06256"/>
<dbReference type="InterPro" id="IPR017441">
    <property type="entry name" value="Protein_kinase_ATP_BS"/>
</dbReference>
<dbReference type="OrthoDB" id="5979581at2759"/>
<feature type="domain" description="Protein kinase" evidence="10">
    <location>
        <begin position="59"/>
        <end position="444"/>
    </location>
</feature>
<dbReference type="PROSITE" id="PS50011">
    <property type="entry name" value="PROTEIN_KINASE_DOM"/>
    <property type="match status" value="1"/>
</dbReference>
<dbReference type="PROSITE" id="PS00107">
    <property type="entry name" value="PROTEIN_KINASE_ATP"/>
    <property type="match status" value="1"/>
</dbReference>
<name>A0A1B7YF89_COLHI</name>
<evidence type="ECO:0000256" key="8">
    <source>
        <dbReference type="ARBA" id="ARBA00048679"/>
    </source>
</evidence>
<protein>
    <recommendedName>
        <fullName evidence="1">non-specific serine/threonine protein kinase</fullName>
        <ecNumber evidence="1">2.7.11.1</ecNumber>
    </recommendedName>
</protein>
<dbReference type="SMART" id="SM00220">
    <property type="entry name" value="S_TKc"/>
    <property type="match status" value="1"/>
</dbReference>
<proteinExistence type="predicted"/>
<dbReference type="Gene3D" id="3.30.200.20">
    <property type="entry name" value="Phosphorylase Kinase, domain 1"/>
    <property type="match status" value="1"/>
</dbReference>
<dbReference type="InterPro" id="IPR000719">
    <property type="entry name" value="Prot_kinase_dom"/>
</dbReference>
<dbReference type="EMBL" id="LTAN01000004">
    <property type="protein sequence ID" value="OBR10564.1"/>
    <property type="molecule type" value="Genomic_DNA"/>
</dbReference>
<keyword evidence="2" id="KW-0723">Serine/threonine-protein kinase</keyword>
<dbReference type="AlphaFoldDB" id="A0A1B7YF89"/>
<evidence type="ECO:0000313" key="12">
    <source>
        <dbReference type="Proteomes" id="UP000092177"/>
    </source>
</evidence>
<keyword evidence="12" id="KW-1185">Reference proteome</keyword>
<accession>A0A1B7YF89</accession>
<dbReference type="InterPro" id="IPR011009">
    <property type="entry name" value="Kinase-like_dom_sf"/>
</dbReference>
<dbReference type="GO" id="GO:0005524">
    <property type="term" value="F:ATP binding"/>
    <property type="evidence" value="ECO:0007669"/>
    <property type="project" value="UniProtKB-UniRule"/>
</dbReference>
<evidence type="ECO:0000256" key="2">
    <source>
        <dbReference type="ARBA" id="ARBA00022527"/>
    </source>
</evidence>
<comment type="catalytic activity">
    <reaction evidence="7">
        <text>L-threonyl-[protein] + ATP = O-phospho-L-threonyl-[protein] + ADP + H(+)</text>
        <dbReference type="Rhea" id="RHEA:46608"/>
        <dbReference type="Rhea" id="RHEA-COMP:11060"/>
        <dbReference type="Rhea" id="RHEA-COMP:11605"/>
        <dbReference type="ChEBI" id="CHEBI:15378"/>
        <dbReference type="ChEBI" id="CHEBI:30013"/>
        <dbReference type="ChEBI" id="CHEBI:30616"/>
        <dbReference type="ChEBI" id="CHEBI:61977"/>
        <dbReference type="ChEBI" id="CHEBI:456216"/>
        <dbReference type="EC" id="2.7.11.1"/>
    </reaction>
</comment>
<dbReference type="PANTHER" id="PTHR47634:SF9">
    <property type="entry name" value="PROTEIN KINASE DOMAIN-CONTAINING PROTEIN-RELATED"/>
    <property type="match status" value="1"/>
</dbReference>
<keyword evidence="3" id="KW-0808">Transferase</keyword>
<dbReference type="Gene3D" id="1.10.510.10">
    <property type="entry name" value="Transferase(Phosphotransferase) domain 1"/>
    <property type="match status" value="1"/>
</dbReference>
<evidence type="ECO:0000256" key="1">
    <source>
        <dbReference type="ARBA" id="ARBA00012513"/>
    </source>
</evidence>
<dbReference type="Pfam" id="PF00069">
    <property type="entry name" value="Pkinase"/>
    <property type="match status" value="1"/>
</dbReference>
<comment type="catalytic activity">
    <reaction evidence="8">
        <text>L-seryl-[protein] + ATP = O-phospho-L-seryl-[protein] + ADP + H(+)</text>
        <dbReference type="Rhea" id="RHEA:17989"/>
        <dbReference type="Rhea" id="RHEA-COMP:9863"/>
        <dbReference type="Rhea" id="RHEA-COMP:11604"/>
        <dbReference type="ChEBI" id="CHEBI:15378"/>
        <dbReference type="ChEBI" id="CHEBI:29999"/>
        <dbReference type="ChEBI" id="CHEBI:30616"/>
        <dbReference type="ChEBI" id="CHEBI:83421"/>
        <dbReference type="ChEBI" id="CHEBI:456216"/>
        <dbReference type="EC" id="2.7.11.1"/>
    </reaction>
</comment>
<evidence type="ECO:0000256" key="4">
    <source>
        <dbReference type="ARBA" id="ARBA00022741"/>
    </source>
</evidence>
<dbReference type="GO" id="GO:0004674">
    <property type="term" value="F:protein serine/threonine kinase activity"/>
    <property type="evidence" value="ECO:0007669"/>
    <property type="project" value="UniProtKB-KW"/>
</dbReference>
<evidence type="ECO:0000256" key="6">
    <source>
        <dbReference type="ARBA" id="ARBA00022840"/>
    </source>
</evidence>